<dbReference type="SUPFAM" id="SSF53244">
    <property type="entry name" value="MurD-like peptide ligases, peptide-binding domain"/>
    <property type="match status" value="1"/>
</dbReference>
<dbReference type="RefSeq" id="WP_073472586.1">
    <property type="nucleotide sequence ID" value="NZ_FQZU01000002.1"/>
</dbReference>
<comment type="function">
    <text evidence="10 11">Involved in cell wall formation. Catalyzes the final step in the synthesis of UDP-N-acetylmuramoyl-pentapeptide, the precursor of murein.</text>
</comment>
<protein>
    <recommendedName>
        <fullName evidence="10 11">UDP-N-acetylmuramoyl-tripeptide--D-alanyl-D-alanine ligase</fullName>
        <ecNumber evidence="10 11">6.3.2.10</ecNumber>
    </recommendedName>
    <alternativeName>
        <fullName evidence="10">D-alanyl-D-alanine-adding enzyme</fullName>
    </alternativeName>
</protein>
<evidence type="ECO:0000256" key="5">
    <source>
        <dbReference type="ARBA" id="ARBA00022840"/>
    </source>
</evidence>
<dbReference type="EC" id="6.3.2.10" evidence="10 11"/>
<sequence length="472" mass="49758">MRANVTFTLSEIVQATGGERFSGTPDLCFSGIAIDSRTAMSSDLFIAIVGERLDGHDFVRQAINGGVRGIVIDKKHAESFSYARMAKLELGCVVVPDTTEALGKIASQYRKGFGVSIAAITGSNGKTTTKELTAAVLAAKYKVHKSTGNHNNQIGLPFTLLGLGPNHQWAVVELGMNHFGEIAKLTQICEPDIGVITNVGPGHLEGLGSIEGVLAAKGELLENMANKTAVLNLDDKLVSTLADKYQGETVLFGKGAKAQVRAKNIKHANEGVRFTLCIKGDELPVQLRLHGDCMVHNALAAAAVGVSAGVSPKEIRDALETANPVKGRQNVVSLGNDVQMIDDAYNANPASFAAAVMTLQALAKASKGRMIMAVSDMLELGDYSVDAHMELGRMAAQAGVSLLFISGYYAGWTAKGAREAGMGIDQVFISEKPNIVARLAEAVQAKDRILVKGSNSTGMSEVVQGLKDALPA</sequence>
<dbReference type="HAMAP" id="MF_02019">
    <property type="entry name" value="MurF"/>
    <property type="match status" value="1"/>
</dbReference>
<keyword evidence="16" id="KW-1185">Reference proteome</keyword>
<evidence type="ECO:0000256" key="2">
    <source>
        <dbReference type="ARBA" id="ARBA00022598"/>
    </source>
</evidence>
<keyword evidence="7 10" id="KW-0573">Peptidoglycan synthesis</keyword>
<dbReference type="AlphaFoldDB" id="A0A1M6E0Q3"/>
<dbReference type="InterPro" id="IPR036615">
    <property type="entry name" value="Mur_ligase_C_dom_sf"/>
</dbReference>
<evidence type="ECO:0000259" key="13">
    <source>
        <dbReference type="Pfam" id="PF02875"/>
    </source>
</evidence>
<dbReference type="InterPro" id="IPR036565">
    <property type="entry name" value="Mur-like_cat_sf"/>
</dbReference>
<dbReference type="SUPFAM" id="SSF63418">
    <property type="entry name" value="MurE/MurF N-terminal domain"/>
    <property type="match status" value="1"/>
</dbReference>
<dbReference type="PANTHER" id="PTHR43024:SF1">
    <property type="entry name" value="UDP-N-ACETYLMURAMOYL-TRIPEPTIDE--D-ALANYL-D-ALANINE LIGASE"/>
    <property type="match status" value="1"/>
</dbReference>
<evidence type="ECO:0000256" key="11">
    <source>
        <dbReference type="RuleBase" id="RU004136"/>
    </source>
</evidence>
<keyword evidence="1 10" id="KW-0963">Cytoplasm</keyword>
<name>A0A1M6E0Q3_9BACT</name>
<dbReference type="GO" id="GO:0008360">
    <property type="term" value="P:regulation of cell shape"/>
    <property type="evidence" value="ECO:0007669"/>
    <property type="project" value="UniProtKB-KW"/>
</dbReference>
<dbReference type="GO" id="GO:0008766">
    <property type="term" value="F:UDP-N-acetylmuramoylalanyl-D-glutamyl-2,6-diaminopimelate-D-alanyl-D-alanine ligase activity"/>
    <property type="evidence" value="ECO:0007669"/>
    <property type="project" value="RHEA"/>
</dbReference>
<dbReference type="InterPro" id="IPR005863">
    <property type="entry name" value="UDP-N-AcMur_synth"/>
</dbReference>
<dbReference type="SUPFAM" id="SSF53623">
    <property type="entry name" value="MurD-like peptide ligases, catalytic domain"/>
    <property type="match status" value="1"/>
</dbReference>
<keyword evidence="3 10" id="KW-0132">Cell division</keyword>
<dbReference type="GO" id="GO:0071555">
    <property type="term" value="P:cell wall organization"/>
    <property type="evidence" value="ECO:0007669"/>
    <property type="project" value="UniProtKB-KW"/>
</dbReference>
<dbReference type="Gene3D" id="3.40.1390.10">
    <property type="entry name" value="MurE/MurF, N-terminal domain"/>
    <property type="match status" value="1"/>
</dbReference>
<gene>
    <name evidence="10" type="primary">murF</name>
    <name evidence="15" type="ORF">SAMN02745216_00518</name>
</gene>
<keyword evidence="9 10" id="KW-0961">Cell wall biogenesis/degradation</keyword>
<dbReference type="InterPro" id="IPR035911">
    <property type="entry name" value="MurE/MurF_N"/>
</dbReference>
<dbReference type="OrthoDB" id="9801978at2"/>
<evidence type="ECO:0000256" key="6">
    <source>
        <dbReference type="ARBA" id="ARBA00022960"/>
    </source>
</evidence>
<evidence type="ECO:0000256" key="3">
    <source>
        <dbReference type="ARBA" id="ARBA00022618"/>
    </source>
</evidence>
<keyword evidence="6 10" id="KW-0133">Cell shape</keyword>
<feature type="domain" description="Mur ligase central" evidence="14">
    <location>
        <begin position="120"/>
        <end position="304"/>
    </location>
</feature>
<evidence type="ECO:0000256" key="9">
    <source>
        <dbReference type="ARBA" id="ARBA00023316"/>
    </source>
</evidence>
<reference evidence="16" key="1">
    <citation type="submission" date="2016-11" db="EMBL/GenBank/DDBJ databases">
        <authorList>
            <person name="Varghese N."/>
            <person name="Submissions S."/>
        </authorList>
    </citation>
    <scope>NUCLEOTIDE SEQUENCE [LARGE SCALE GENOMIC DNA]</scope>
    <source>
        <strain evidence="16">DSM 16219</strain>
    </source>
</reference>
<dbReference type="Pfam" id="PF02875">
    <property type="entry name" value="Mur_ligase_C"/>
    <property type="match status" value="1"/>
</dbReference>
<dbReference type="GO" id="GO:0005524">
    <property type="term" value="F:ATP binding"/>
    <property type="evidence" value="ECO:0007669"/>
    <property type="project" value="UniProtKB-UniRule"/>
</dbReference>
<proteinExistence type="inferred from homology"/>
<dbReference type="Gene3D" id="3.40.1190.10">
    <property type="entry name" value="Mur-like, catalytic domain"/>
    <property type="match status" value="1"/>
</dbReference>
<feature type="domain" description="Mur ligase C-terminal" evidence="13">
    <location>
        <begin position="327"/>
        <end position="454"/>
    </location>
</feature>
<dbReference type="InterPro" id="IPR004101">
    <property type="entry name" value="Mur_ligase_C"/>
</dbReference>
<dbReference type="NCBIfam" id="TIGR01143">
    <property type="entry name" value="murF"/>
    <property type="match status" value="1"/>
</dbReference>
<comment type="catalytic activity">
    <reaction evidence="10 11">
        <text>D-alanyl-D-alanine + UDP-N-acetyl-alpha-D-muramoyl-L-alanyl-gamma-D-glutamyl-meso-2,6-diaminopimelate + ATP = UDP-N-acetyl-alpha-D-muramoyl-L-alanyl-gamma-D-glutamyl-meso-2,6-diaminopimeloyl-D-alanyl-D-alanine + ADP + phosphate + H(+)</text>
        <dbReference type="Rhea" id="RHEA:28374"/>
        <dbReference type="ChEBI" id="CHEBI:15378"/>
        <dbReference type="ChEBI" id="CHEBI:30616"/>
        <dbReference type="ChEBI" id="CHEBI:43474"/>
        <dbReference type="ChEBI" id="CHEBI:57822"/>
        <dbReference type="ChEBI" id="CHEBI:61386"/>
        <dbReference type="ChEBI" id="CHEBI:83905"/>
        <dbReference type="ChEBI" id="CHEBI:456216"/>
        <dbReference type="EC" id="6.3.2.10"/>
    </reaction>
</comment>
<dbReference type="GO" id="GO:0047480">
    <property type="term" value="F:UDP-N-acetylmuramoyl-tripeptide-D-alanyl-D-alanine ligase activity"/>
    <property type="evidence" value="ECO:0007669"/>
    <property type="project" value="UniProtKB-UniRule"/>
</dbReference>
<dbReference type="InterPro" id="IPR051046">
    <property type="entry name" value="MurCDEF_CellWall_CoF430Synth"/>
</dbReference>
<dbReference type="EMBL" id="FQZU01000002">
    <property type="protein sequence ID" value="SHI79031.1"/>
    <property type="molecule type" value="Genomic_DNA"/>
</dbReference>
<evidence type="ECO:0000259" key="14">
    <source>
        <dbReference type="Pfam" id="PF08245"/>
    </source>
</evidence>
<comment type="similarity">
    <text evidence="10">Belongs to the MurCDEF family. MurF subfamily.</text>
</comment>
<dbReference type="UniPathway" id="UPA00219"/>
<feature type="binding site" evidence="10">
    <location>
        <begin position="122"/>
        <end position="128"/>
    </location>
    <ligand>
        <name>ATP</name>
        <dbReference type="ChEBI" id="CHEBI:30616"/>
    </ligand>
</feature>
<keyword evidence="8 10" id="KW-0131">Cell cycle</keyword>
<evidence type="ECO:0000256" key="4">
    <source>
        <dbReference type="ARBA" id="ARBA00022741"/>
    </source>
</evidence>
<evidence type="ECO:0000259" key="12">
    <source>
        <dbReference type="Pfam" id="PF01225"/>
    </source>
</evidence>
<evidence type="ECO:0000256" key="1">
    <source>
        <dbReference type="ARBA" id="ARBA00022490"/>
    </source>
</evidence>
<dbReference type="Gene3D" id="3.90.190.20">
    <property type="entry name" value="Mur ligase, C-terminal domain"/>
    <property type="match status" value="1"/>
</dbReference>
<organism evidence="15 16">
    <name type="scientific">Desulfatibacillum alkenivorans DSM 16219</name>
    <dbReference type="NCBI Taxonomy" id="1121393"/>
    <lineage>
        <taxon>Bacteria</taxon>
        <taxon>Pseudomonadati</taxon>
        <taxon>Thermodesulfobacteriota</taxon>
        <taxon>Desulfobacteria</taxon>
        <taxon>Desulfobacterales</taxon>
        <taxon>Desulfatibacillaceae</taxon>
        <taxon>Desulfatibacillum</taxon>
    </lineage>
</organism>
<dbReference type="InterPro" id="IPR013221">
    <property type="entry name" value="Mur_ligase_cen"/>
</dbReference>
<evidence type="ECO:0000313" key="16">
    <source>
        <dbReference type="Proteomes" id="UP000183994"/>
    </source>
</evidence>
<evidence type="ECO:0000313" key="15">
    <source>
        <dbReference type="EMBL" id="SHI79031.1"/>
    </source>
</evidence>
<comment type="subcellular location">
    <subcellularLocation>
        <location evidence="10 11">Cytoplasm</location>
    </subcellularLocation>
</comment>
<dbReference type="GO" id="GO:0051301">
    <property type="term" value="P:cell division"/>
    <property type="evidence" value="ECO:0007669"/>
    <property type="project" value="UniProtKB-KW"/>
</dbReference>
<evidence type="ECO:0000256" key="10">
    <source>
        <dbReference type="HAMAP-Rule" id="MF_02019"/>
    </source>
</evidence>
<comment type="pathway">
    <text evidence="10 11">Cell wall biogenesis; peptidoglycan biosynthesis.</text>
</comment>
<dbReference type="GO" id="GO:0009252">
    <property type="term" value="P:peptidoglycan biosynthetic process"/>
    <property type="evidence" value="ECO:0007669"/>
    <property type="project" value="UniProtKB-UniRule"/>
</dbReference>
<keyword evidence="5 10" id="KW-0067">ATP-binding</keyword>
<dbReference type="STRING" id="1121393.SAMN02745216_00518"/>
<evidence type="ECO:0000256" key="7">
    <source>
        <dbReference type="ARBA" id="ARBA00022984"/>
    </source>
</evidence>
<keyword evidence="4 10" id="KW-0547">Nucleotide-binding</keyword>
<evidence type="ECO:0000256" key="8">
    <source>
        <dbReference type="ARBA" id="ARBA00023306"/>
    </source>
</evidence>
<dbReference type="Proteomes" id="UP000183994">
    <property type="component" value="Unassembled WGS sequence"/>
</dbReference>
<keyword evidence="2 10" id="KW-0436">Ligase</keyword>
<feature type="domain" description="Mur ligase N-terminal catalytic" evidence="12">
    <location>
        <begin position="30"/>
        <end position="110"/>
    </location>
</feature>
<dbReference type="GO" id="GO:0005737">
    <property type="term" value="C:cytoplasm"/>
    <property type="evidence" value="ECO:0007669"/>
    <property type="project" value="UniProtKB-SubCell"/>
</dbReference>
<dbReference type="Pfam" id="PF08245">
    <property type="entry name" value="Mur_ligase_M"/>
    <property type="match status" value="1"/>
</dbReference>
<dbReference type="PANTHER" id="PTHR43024">
    <property type="entry name" value="UDP-N-ACETYLMURAMOYL-TRIPEPTIDE--D-ALANYL-D-ALANINE LIGASE"/>
    <property type="match status" value="1"/>
</dbReference>
<dbReference type="Pfam" id="PF01225">
    <property type="entry name" value="Mur_ligase"/>
    <property type="match status" value="1"/>
</dbReference>
<accession>A0A1M6E0Q3</accession>
<dbReference type="InterPro" id="IPR000713">
    <property type="entry name" value="Mur_ligase_N"/>
</dbReference>